<dbReference type="GO" id="GO:0003700">
    <property type="term" value="F:DNA-binding transcription factor activity"/>
    <property type="evidence" value="ECO:0007669"/>
    <property type="project" value="TreeGrafter"/>
</dbReference>
<dbReference type="GO" id="GO:0043565">
    <property type="term" value="F:sequence-specific DNA binding"/>
    <property type="evidence" value="ECO:0007669"/>
    <property type="project" value="TreeGrafter"/>
</dbReference>
<dbReference type="Gene3D" id="4.10.280.10">
    <property type="entry name" value="Helix-loop-helix DNA-binding domain"/>
    <property type="match status" value="1"/>
</dbReference>
<dbReference type="SMART" id="SM00353">
    <property type="entry name" value="HLH"/>
    <property type="match status" value="1"/>
</dbReference>
<dbReference type="GO" id="GO:0046983">
    <property type="term" value="F:protein dimerization activity"/>
    <property type="evidence" value="ECO:0007669"/>
    <property type="project" value="InterPro"/>
</dbReference>
<protein>
    <recommendedName>
        <fullName evidence="5">BHLH domain-containing protein</fullName>
    </recommendedName>
</protein>
<reference evidence="6" key="1">
    <citation type="submission" date="2020-06" db="EMBL/GenBank/DDBJ databases">
        <title>WGS assembly of Ceratodon purpureus strain R40.</title>
        <authorList>
            <person name="Carey S.B."/>
            <person name="Jenkins J."/>
            <person name="Shu S."/>
            <person name="Lovell J.T."/>
            <person name="Sreedasyam A."/>
            <person name="Maumus F."/>
            <person name="Tiley G.P."/>
            <person name="Fernandez-Pozo N."/>
            <person name="Barry K."/>
            <person name="Chen C."/>
            <person name="Wang M."/>
            <person name="Lipzen A."/>
            <person name="Daum C."/>
            <person name="Saski C.A."/>
            <person name="Payton A.C."/>
            <person name="Mcbreen J.C."/>
            <person name="Conrad R.E."/>
            <person name="Kollar L.M."/>
            <person name="Olsson S."/>
            <person name="Huttunen S."/>
            <person name="Landis J.B."/>
            <person name="Wickett N.J."/>
            <person name="Johnson M.G."/>
            <person name="Rensing S.A."/>
            <person name="Grimwood J."/>
            <person name="Schmutz J."/>
            <person name="Mcdaniel S.F."/>
        </authorList>
    </citation>
    <scope>NUCLEOTIDE SEQUENCE</scope>
    <source>
        <strain evidence="6">R40</strain>
    </source>
</reference>
<keyword evidence="4" id="KW-0539">Nucleus</keyword>
<evidence type="ECO:0000259" key="5">
    <source>
        <dbReference type="PROSITE" id="PS50888"/>
    </source>
</evidence>
<proteinExistence type="predicted"/>
<dbReference type="EMBL" id="CM026429">
    <property type="protein sequence ID" value="KAG0565060.1"/>
    <property type="molecule type" value="Genomic_DNA"/>
</dbReference>
<accession>A0A8T0H154</accession>
<sequence>MGIAMELNDVLGYCDYADVGYGSDLTDTESDVEEYEFTPRAFEQTVPRSSKRTYGVFVDSDAVGMERRKRSRIDEQIQLLRAAIPNLYTNEKASILTGAYEYIEKLQRQVLELHDELDSESVCSDDEEDDVSSCEDDLNTEADSPLDFNAVFQGSGVECREDSCDMVSVELTEGGLRIHIQCEKRPRVLADIMDFLESSGMNVDQVSIAYQEDSQFVFDCLGSKVDGKCLAGDRGHIEACLRLLVADQRDTASPPEI</sequence>
<dbReference type="SUPFAM" id="SSF47459">
    <property type="entry name" value="HLH, helix-loop-helix DNA-binding domain"/>
    <property type="match status" value="1"/>
</dbReference>
<dbReference type="PROSITE" id="PS50888">
    <property type="entry name" value="BHLH"/>
    <property type="match status" value="1"/>
</dbReference>
<dbReference type="InterPro" id="IPR054502">
    <property type="entry name" value="bHLH-TF_ACT-like_plant"/>
</dbReference>
<evidence type="ECO:0000256" key="1">
    <source>
        <dbReference type="ARBA" id="ARBA00004123"/>
    </source>
</evidence>
<gene>
    <name evidence="6" type="ORF">KC19_8G160400</name>
</gene>
<dbReference type="InterPro" id="IPR011598">
    <property type="entry name" value="bHLH_dom"/>
</dbReference>
<dbReference type="InterPro" id="IPR051358">
    <property type="entry name" value="TF_AMS/ICE1/BHLH6-like"/>
</dbReference>
<evidence type="ECO:0000313" key="6">
    <source>
        <dbReference type="EMBL" id="KAG0565060.1"/>
    </source>
</evidence>
<evidence type="ECO:0000313" key="7">
    <source>
        <dbReference type="Proteomes" id="UP000822688"/>
    </source>
</evidence>
<dbReference type="Pfam" id="PF00010">
    <property type="entry name" value="HLH"/>
    <property type="match status" value="1"/>
</dbReference>
<dbReference type="AlphaFoldDB" id="A0A8T0H154"/>
<evidence type="ECO:0000256" key="2">
    <source>
        <dbReference type="ARBA" id="ARBA00023015"/>
    </source>
</evidence>
<keyword evidence="2" id="KW-0805">Transcription regulation</keyword>
<dbReference type="Proteomes" id="UP000822688">
    <property type="component" value="Chromosome 8"/>
</dbReference>
<name>A0A8T0H154_CERPU</name>
<comment type="caution">
    <text evidence="6">The sequence shown here is derived from an EMBL/GenBank/DDBJ whole genome shotgun (WGS) entry which is preliminary data.</text>
</comment>
<dbReference type="InterPro" id="IPR036638">
    <property type="entry name" value="HLH_DNA-bd_sf"/>
</dbReference>
<feature type="domain" description="BHLH" evidence="5">
    <location>
        <begin position="57"/>
        <end position="106"/>
    </location>
</feature>
<organism evidence="6 7">
    <name type="scientific">Ceratodon purpureus</name>
    <name type="common">Fire moss</name>
    <name type="synonym">Dicranum purpureum</name>
    <dbReference type="NCBI Taxonomy" id="3225"/>
    <lineage>
        <taxon>Eukaryota</taxon>
        <taxon>Viridiplantae</taxon>
        <taxon>Streptophyta</taxon>
        <taxon>Embryophyta</taxon>
        <taxon>Bryophyta</taxon>
        <taxon>Bryophytina</taxon>
        <taxon>Bryopsida</taxon>
        <taxon>Dicranidae</taxon>
        <taxon>Pseudoditrichales</taxon>
        <taxon>Ditrichaceae</taxon>
        <taxon>Ceratodon</taxon>
    </lineage>
</organism>
<dbReference type="PANTHER" id="PTHR31945">
    <property type="entry name" value="TRANSCRIPTION FACTOR SCREAM2-RELATED"/>
    <property type="match status" value="1"/>
</dbReference>
<dbReference type="PANTHER" id="PTHR31945:SF11">
    <property type="entry name" value="TRANSCRIPTION FACTOR ABORTED MICROSPORES"/>
    <property type="match status" value="1"/>
</dbReference>
<keyword evidence="7" id="KW-1185">Reference proteome</keyword>
<keyword evidence="3" id="KW-0804">Transcription</keyword>
<dbReference type="GO" id="GO:0005634">
    <property type="term" value="C:nucleus"/>
    <property type="evidence" value="ECO:0007669"/>
    <property type="project" value="UniProtKB-SubCell"/>
</dbReference>
<evidence type="ECO:0000256" key="3">
    <source>
        <dbReference type="ARBA" id="ARBA00023163"/>
    </source>
</evidence>
<dbReference type="Pfam" id="PF22754">
    <property type="entry name" value="bHLH-TF_ACT-like_plant"/>
    <property type="match status" value="1"/>
</dbReference>
<evidence type="ECO:0000256" key="4">
    <source>
        <dbReference type="ARBA" id="ARBA00023242"/>
    </source>
</evidence>
<comment type="subcellular location">
    <subcellularLocation>
        <location evidence="1">Nucleus</location>
    </subcellularLocation>
</comment>